<dbReference type="EC" id="6.3.5.4" evidence="2"/>
<dbReference type="FunFam" id="3.40.50.620:FF:000031">
    <property type="entry name" value="Asparagine synthase B"/>
    <property type="match status" value="1"/>
</dbReference>
<evidence type="ECO:0000256" key="8">
    <source>
        <dbReference type="ARBA" id="ARBA00022888"/>
    </source>
</evidence>
<dbReference type="GO" id="GO:0004066">
    <property type="term" value="F:asparagine synthase (glutamine-hydrolyzing) activity"/>
    <property type="evidence" value="ECO:0007669"/>
    <property type="project" value="UniProtKB-EC"/>
</dbReference>
<dbReference type="AlphaFoldDB" id="A0AAU9FSY3"/>
<sequence>MCGIFAIFSKHGEPIGSQVLYGKEHSLREMAYRQSGKQRHRGPDSTGVHIIPEDGVAMVHERLRIVGVERGDQPFVSNDGNVVLVANGEIYNYLELSAAIKKQRGAYEPKSDCHVILELYQDYGEELLKHIKGMFAFALYDRRTKQVLVARDPFGIIPMYIGEDAAGNVWVASEMKCLVDACINVETFPPGEARFGRVGEMQTIRHFEQSWIKEVPTKPCDLELLRSSLESAVRTHLHCDVNFGALLSGGVDSSLIAAIATKIMLEKDPDYRLKTFSVGLRDAPDFKAASRVAKYIRSDHKELVFEIPDALDGIRDIIYHLETYDVTTVRCSLPMLLLARYIKSTGIKMILSGEGADEIFGGYLYFHKAPNYEQFHQELVKRVQQLHHSDCLRANKVAMAKGVELRVPFLDTDFVNHVMQIRPEDKIPGQLNAFPGALEPLRRMEKYVLRAAFTKNYLPDDVLWRQKEQFSDGVGYNWIDSIRRVATSHVSDEDFGQSSRRFPINTPTTKEAFYYRCIFEELFPLESAARTVIRWVPRLDWGCPEDPSGRAQAVHQSLKTDLA</sequence>
<dbReference type="PIRSF" id="PIRSF001589">
    <property type="entry name" value="Asn_synthetase_glu-h"/>
    <property type="match status" value="1"/>
</dbReference>
<protein>
    <recommendedName>
        <fullName evidence="3">Asparagine synthetase [glutamine-hydrolyzing]</fullName>
        <ecNumber evidence="2">6.3.5.4</ecNumber>
    </recommendedName>
    <alternativeName>
        <fullName evidence="10">Glutamine-dependent asparagine synthetase</fullName>
    </alternativeName>
</protein>
<dbReference type="EMBL" id="AP029265">
    <property type="protein sequence ID" value="BFF99154.1"/>
    <property type="molecule type" value="Genomic_DNA"/>
</dbReference>
<dbReference type="PANTHER" id="PTHR11772">
    <property type="entry name" value="ASPARAGINE SYNTHETASE"/>
    <property type="match status" value="1"/>
</dbReference>
<keyword evidence="8 13" id="KW-0061">Asparagine biosynthesis</keyword>
<evidence type="ECO:0000256" key="10">
    <source>
        <dbReference type="ARBA" id="ARBA00030234"/>
    </source>
</evidence>
<feature type="active site" description="For GATase activity" evidence="13">
    <location>
        <position position="2"/>
    </location>
</feature>
<keyword evidence="18" id="KW-1185">Reference proteome</keyword>
<dbReference type="InterPro" id="IPR006426">
    <property type="entry name" value="Asn_synth_AEB"/>
</dbReference>
<evidence type="ECO:0000256" key="7">
    <source>
        <dbReference type="ARBA" id="ARBA00022840"/>
    </source>
</evidence>
<proteinExistence type="predicted"/>
<dbReference type="PANTHER" id="PTHR11772:SF2">
    <property type="entry name" value="ASPARAGINE SYNTHETASE [GLUTAMINE-HYDROLYZING]"/>
    <property type="match status" value="1"/>
</dbReference>
<dbReference type="InterPro" id="IPR001962">
    <property type="entry name" value="Asn_synthase"/>
</dbReference>
<evidence type="ECO:0000256" key="12">
    <source>
        <dbReference type="PIRNR" id="PIRNR001589"/>
    </source>
</evidence>
<dbReference type="Pfam" id="PF00733">
    <property type="entry name" value="Asn_synthase"/>
    <property type="match status" value="1"/>
</dbReference>
<keyword evidence="7 12" id="KW-0067">ATP-binding</keyword>
<dbReference type="SUPFAM" id="SSF56235">
    <property type="entry name" value="N-terminal nucleophile aminohydrolases (Ntn hydrolases)"/>
    <property type="match status" value="1"/>
</dbReference>
<evidence type="ECO:0000256" key="4">
    <source>
        <dbReference type="ARBA" id="ARBA00022598"/>
    </source>
</evidence>
<feature type="binding site" evidence="14">
    <location>
        <begin position="352"/>
        <end position="353"/>
    </location>
    <ligand>
        <name>ATP</name>
        <dbReference type="ChEBI" id="CHEBI:30616"/>
    </ligand>
</feature>
<evidence type="ECO:0000256" key="2">
    <source>
        <dbReference type="ARBA" id="ARBA00012737"/>
    </source>
</evidence>
<evidence type="ECO:0000313" key="18">
    <source>
        <dbReference type="Proteomes" id="UP001500889"/>
    </source>
</evidence>
<evidence type="ECO:0000256" key="11">
    <source>
        <dbReference type="ARBA" id="ARBA00048741"/>
    </source>
</evidence>
<feature type="binding site" evidence="14">
    <location>
        <position position="278"/>
    </location>
    <ligand>
        <name>ATP</name>
        <dbReference type="ChEBI" id="CHEBI:30616"/>
    </ligand>
</feature>
<dbReference type="NCBIfam" id="TIGR01536">
    <property type="entry name" value="asn_synth_AEB"/>
    <property type="match status" value="1"/>
</dbReference>
<evidence type="ECO:0000256" key="9">
    <source>
        <dbReference type="ARBA" id="ARBA00022962"/>
    </source>
</evidence>
<evidence type="ECO:0000313" key="17">
    <source>
        <dbReference type="EMBL" id="BFF99154.1"/>
    </source>
</evidence>
<dbReference type="InterPro" id="IPR014729">
    <property type="entry name" value="Rossmann-like_a/b/a_fold"/>
</dbReference>
<keyword evidence="6 12" id="KW-0547">Nucleotide-binding</keyword>
<keyword evidence="4" id="KW-0436">Ligase</keyword>
<feature type="domain" description="Glutamine amidotransferase type-2" evidence="16">
    <location>
        <begin position="2"/>
        <end position="199"/>
    </location>
</feature>
<keyword evidence="9 13" id="KW-0315">Glutamine amidotransferase</keyword>
<organism evidence="17 18">
    <name type="scientific">Drosophila madeirensis</name>
    <name type="common">Fruit fly</name>
    <dbReference type="NCBI Taxonomy" id="30013"/>
    <lineage>
        <taxon>Eukaryota</taxon>
        <taxon>Metazoa</taxon>
        <taxon>Ecdysozoa</taxon>
        <taxon>Arthropoda</taxon>
        <taxon>Hexapoda</taxon>
        <taxon>Insecta</taxon>
        <taxon>Pterygota</taxon>
        <taxon>Neoptera</taxon>
        <taxon>Endopterygota</taxon>
        <taxon>Diptera</taxon>
        <taxon>Brachycera</taxon>
        <taxon>Muscomorpha</taxon>
        <taxon>Ephydroidea</taxon>
        <taxon>Drosophilidae</taxon>
        <taxon>Drosophila</taxon>
        <taxon>Sophophora</taxon>
    </lineage>
</organism>
<dbReference type="GO" id="GO:0005829">
    <property type="term" value="C:cytosol"/>
    <property type="evidence" value="ECO:0007669"/>
    <property type="project" value="TreeGrafter"/>
</dbReference>
<dbReference type="CDD" id="cd00712">
    <property type="entry name" value="AsnB"/>
    <property type="match status" value="1"/>
</dbReference>
<dbReference type="Gene3D" id="3.60.20.10">
    <property type="entry name" value="Glutamine Phosphoribosylpyrophosphate, subunit 1, domain 1"/>
    <property type="match status" value="1"/>
</dbReference>
<gene>
    <name evidence="17" type="ORF">DMAD_07120</name>
</gene>
<dbReference type="CDD" id="cd01991">
    <property type="entry name" value="Asn_synthase_B_C"/>
    <property type="match status" value="1"/>
</dbReference>
<evidence type="ECO:0000259" key="16">
    <source>
        <dbReference type="PROSITE" id="PS51278"/>
    </source>
</evidence>
<name>A0AAU9FSY3_DROMD</name>
<evidence type="ECO:0000256" key="6">
    <source>
        <dbReference type="ARBA" id="ARBA00022741"/>
    </source>
</evidence>
<accession>A0AAU9FSY3</accession>
<dbReference type="GO" id="GO:0006529">
    <property type="term" value="P:asparagine biosynthetic process"/>
    <property type="evidence" value="ECO:0007669"/>
    <property type="project" value="UniProtKB-KW"/>
</dbReference>
<evidence type="ECO:0000256" key="5">
    <source>
        <dbReference type="ARBA" id="ARBA00022605"/>
    </source>
</evidence>
<dbReference type="InterPro" id="IPR017932">
    <property type="entry name" value="GATase_2_dom"/>
</dbReference>
<dbReference type="InterPro" id="IPR033738">
    <property type="entry name" value="AsnB_N"/>
</dbReference>
<dbReference type="InterPro" id="IPR029055">
    <property type="entry name" value="Ntn_hydrolases_N"/>
</dbReference>
<reference evidence="17 18" key="1">
    <citation type="submission" date="2024-02" db="EMBL/GenBank/DDBJ databases">
        <title>A chromosome-level genome assembly of Drosophila madeirensis, a fruit fly species endemic to Madeira island.</title>
        <authorList>
            <person name="Tomihara K."/>
            <person name="Llopart A."/>
            <person name="Yamamoto D."/>
        </authorList>
    </citation>
    <scope>NUCLEOTIDE SEQUENCE [LARGE SCALE GENOMIC DNA]</scope>
    <source>
        <strain evidence="17 18">RF1</strain>
    </source>
</reference>
<dbReference type="Gene3D" id="3.40.50.620">
    <property type="entry name" value="HUPs"/>
    <property type="match status" value="1"/>
</dbReference>
<dbReference type="SUPFAM" id="SSF52402">
    <property type="entry name" value="Adenine nucleotide alpha hydrolases-like"/>
    <property type="match status" value="1"/>
</dbReference>
<dbReference type="Proteomes" id="UP001500889">
    <property type="component" value="Chromosome J"/>
</dbReference>
<evidence type="ECO:0000256" key="15">
    <source>
        <dbReference type="PIRSR" id="PIRSR001589-3"/>
    </source>
</evidence>
<evidence type="ECO:0000256" key="14">
    <source>
        <dbReference type="PIRSR" id="PIRSR001589-2"/>
    </source>
</evidence>
<evidence type="ECO:0000256" key="3">
    <source>
        <dbReference type="ARBA" id="ARBA00021389"/>
    </source>
</evidence>
<comment type="catalytic activity">
    <reaction evidence="11">
        <text>L-aspartate + L-glutamine + ATP + H2O = L-asparagine + L-glutamate + AMP + diphosphate + H(+)</text>
        <dbReference type="Rhea" id="RHEA:12228"/>
        <dbReference type="ChEBI" id="CHEBI:15377"/>
        <dbReference type="ChEBI" id="CHEBI:15378"/>
        <dbReference type="ChEBI" id="CHEBI:29985"/>
        <dbReference type="ChEBI" id="CHEBI:29991"/>
        <dbReference type="ChEBI" id="CHEBI:30616"/>
        <dbReference type="ChEBI" id="CHEBI:33019"/>
        <dbReference type="ChEBI" id="CHEBI:58048"/>
        <dbReference type="ChEBI" id="CHEBI:58359"/>
        <dbReference type="ChEBI" id="CHEBI:456215"/>
        <dbReference type="EC" id="6.3.5.4"/>
    </reaction>
</comment>
<dbReference type="Pfam" id="PF13537">
    <property type="entry name" value="GATase_7"/>
    <property type="match status" value="1"/>
</dbReference>
<dbReference type="InterPro" id="IPR050795">
    <property type="entry name" value="Asn_Synthetase"/>
</dbReference>
<feature type="binding site" evidence="14">
    <location>
        <position position="246"/>
    </location>
    <ligand>
        <name>ATP</name>
        <dbReference type="ChEBI" id="CHEBI:30616"/>
    </ligand>
</feature>
<dbReference type="PROSITE" id="PS51278">
    <property type="entry name" value="GATASE_TYPE_2"/>
    <property type="match status" value="1"/>
</dbReference>
<dbReference type="NCBIfam" id="NF006949">
    <property type="entry name" value="PRK09431.1"/>
    <property type="match status" value="1"/>
</dbReference>
<dbReference type="GO" id="GO:0005524">
    <property type="term" value="F:ATP binding"/>
    <property type="evidence" value="ECO:0007669"/>
    <property type="project" value="UniProtKB-KW"/>
</dbReference>
<keyword evidence="5 13" id="KW-0028">Amino-acid biosynthesis</keyword>
<comment type="pathway">
    <text evidence="1">Amino-acid biosynthesis; L-asparagine biosynthesis; L-asparagine from L-aspartate (L-Gln route): step 1/1.</text>
</comment>
<feature type="binding site" evidence="14">
    <location>
        <position position="112"/>
    </location>
    <ligand>
        <name>L-glutamine</name>
        <dbReference type="ChEBI" id="CHEBI:58359"/>
    </ligand>
</feature>
<evidence type="ECO:0000256" key="1">
    <source>
        <dbReference type="ARBA" id="ARBA00005187"/>
    </source>
</evidence>
<dbReference type="FunFam" id="3.60.20.10:FF:000106">
    <property type="entry name" value="Asparagine synthetase"/>
    <property type="match status" value="1"/>
</dbReference>
<evidence type="ECO:0000256" key="13">
    <source>
        <dbReference type="PIRSR" id="PIRSR001589-1"/>
    </source>
</evidence>
<feature type="site" description="Important for beta-aspartyl-AMP intermediate formation" evidence="15">
    <location>
        <position position="354"/>
    </location>
</feature>